<reference evidence="7 8" key="1">
    <citation type="submission" date="2019-09" db="EMBL/GenBank/DDBJ databases">
        <title>In-depth cultivation of the pig gut microbiome towards novel bacterial diversity and tailored functional studies.</title>
        <authorList>
            <person name="Wylensek D."/>
            <person name="Hitch T.C.A."/>
            <person name="Clavel T."/>
        </authorList>
    </citation>
    <scope>NUCLEOTIDE SEQUENCE [LARGE SCALE GENOMIC DNA]</scope>
    <source>
        <strain evidence="7 8">WCA3-693-APC-4?</strain>
    </source>
</reference>
<dbReference type="GO" id="GO:0006364">
    <property type="term" value="P:rRNA processing"/>
    <property type="evidence" value="ECO:0007669"/>
    <property type="project" value="TreeGrafter"/>
</dbReference>
<dbReference type="PROSITE" id="PS50126">
    <property type="entry name" value="S1"/>
    <property type="match status" value="1"/>
</dbReference>
<keyword evidence="5" id="KW-0694">RNA-binding</keyword>
<proteinExistence type="predicted"/>
<dbReference type="GO" id="GO:0004540">
    <property type="term" value="F:RNA nuclease activity"/>
    <property type="evidence" value="ECO:0007669"/>
    <property type="project" value="InterPro"/>
</dbReference>
<keyword evidence="8" id="KW-1185">Reference proteome</keyword>
<dbReference type="InterPro" id="IPR012340">
    <property type="entry name" value="NA-bd_OB-fold"/>
</dbReference>
<dbReference type="EMBL" id="VUNQ01000046">
    <property type="protein sequence ID" value="MSU02872.1"/>
    <property type="molecule type" value="Genomic_DNA"/>
</dbReference>
<dbReference type="Pfam" id="PF10150">
    <property type="entry name" value="RNase_E_G"/>
    <property type="match status" value="1"/>
</dbReference>
<dbReference type="Proteomes" id="UP000469523">
    <property type="component" value="Unassembled WGS sequence"/>
</dbReference>
<name>A0A6N7XPZ5_9FIRM</name>
<keyword evidence="3" id="KW-0378">Hydrolase</keyword>
<evidence type="ECO:0000256" key="5">
    <source>
        <dbReference type="ARBA" id="ARBA00022884"/>
    </source>
</evidence>
<dbReference type="AlphaFoldDB" id="A0A6N7XPZ5"/>
<dbReference type="PANTHER" id="PTHR30001">
    <property type="entry name" value="RIBONUCLEASE"/>
    <property type="match status" value="1"/>
</dbReference>
<gene>
    <name evidence="7" type="ORF">FYJ83_15520</name>
</gene>
<comment type="cofactor">
    <cofactor evidence="1">
        <name>Mg(2+)</name>
        <dbReference type="ChEBI" id="CHEBI:18420"/>
    </cofactor>
</comment>
<dbReference type="SMART" id="SM00316">
    <property type="entry name" value="S1"/>
    <property type="match status" value="1"/>
</dbReference>
<keyword evidence="2" id="KW-0479">Metal-binding</keyword>
<organism evidence="7 8">
    <name type="scientific">Tissierella pigra</name>
    <dbReference type="NCBI Taxonomy" id="2607614"/>
    <lineage>
        <taxon>Bacteria</taxon>
        <taxon>Bacillati</taxon>
        <taxon>Bacillota</taxon>
        <taxon>Tissierellia</taxon>
        <taxon>Tissierellales</taxon>
        <taxon>Tissierellaceae</taxon>
        <taxon>Tissierella</taxon>
    </lineage>
</organism>
<dbReference type="RefSeq" id="WP_154442113.1">
    <property type="nucleotide sequence ID" value="NZ_VUNQ01000046.1"/>
</dbReference>
<dbReference type="GO" id="GO:0046872">
    <property type="term" value="F:metal ion binding"/>
    <property type="evidence" value="ECO:0007669"/>
    <property type="project" value="UniProtKB-KW"/>
</dbReference>
<evidence type="ECO:0000313" key="7">
    <source>
        <dbReference type="EMBL" id="MSU02872.1"/>
    </source>
</evidence>
<dbReference type="GO" id="GO:0003723">
    <property type="term" value="F:RNA binding"/>
    <property type="evidence" value="ECO:0007669"/>
    <property type="project" value="UniProtKB-KW"/>
</dbReference>
<evidence type="ECO:0000256" key="3">
    <source>
        <dbReference type="ARBA" id="ARBA00022801"/>
    </source>
</evidence>
<sequence length="407" mass="46331">MSYIFIDSLDGFQRVGIVENNRLVEYHLEKEEKKIVGNIYRGRVVNVLQGMEAAFVDIGEGKNAYLYVKDALPKEMLYSGKRYSISEVVKSGQEIIVQVIKEPSGNKGAKVTTHIEIPGRFLVFTPFSNKINISKKIRSIVEVESLKEIGKKIIKNDTGLIFRTASEGIDESILQEEYNILYDIYAKIEKERNFLPCPKLLYKEPSLGYQIIRDSFNDETEKIIVNNKEVYDNLILTEETLPFRFSNKMKLDKDFSINYNTGIQLDLQTALQRIVSLKSGGYIVIDETEALTAIDVNTGKFVGSSSLEDTIVKTNIEAAGEIARQIRLRDIGGIIIIDFIDMKNKNDISNVLAILRKNLKKDKIKTNIIDITKLGLVELTRKKIRRSLSRDFYKVCPKCEGRGHIIE</sequence>
<dbReference type="InterPro" id="IPR003029">
    <property type="entry name" value="S1_domain"/>
</dbReference>
<feature type="domain" description="S1 motif" evidence="6">
    <location>
        <begin position="37"/>
        <end position="114"/>
    </location>
</feature>
<dbReference type="GO" id="GO:0005737">
    <property type="term" value="C:cytoplasm"/>
    <property type="evidence" value="ECO:0007669"/>
    <property type="project" value="TreeGrafter"/>
</dbReference>
<evidence type="ECO:0000259" key="6">
    <source>
        <dbReference type="PROSITE" id="PS50126"/>
    </source>
</evidence>
<keyword evidence="4" id="KW-0460">Magnesium</keyword>
<accession>A0A6N7XPZ5</accession>
<dbReference type="CDD" id="cd04453">
    <property type="entry name" value="S1_RNase_E"/>
    <property type="match status" value="1"/>
</dbReference>
<dbReference type="GO" id="GO:0016787">
    <property type="term" value="F:hydrolase activity"/>
    <property type="evidence" value="ECO:0007669"/>
    <property type="project" value="UniProtKB-KW"/>
</dbReference>
<dbReference type="SUPFAM" id="SSF50249">
    <property type="entry name" value="Nucleic acid-binding proteins"/>
    <property type="match status" value="1"/>
</dbReference>
<evidence type="ECO:0000256" key="2">
    <source>
        <dbReference type="ARBA" id="ARBA00022723"/>
    </source>
</evidence>
<dbReference type="InterPro" id="IPR019307">
    <property type="entry name" value="RNA-bd_AU-1/RNase_E/G"/>
</dbReference>
<comment type="caution">
    <text evidence="7">The sequence shown here is derived from an EMBL/GenBank/DDBJ whole genome shotgun (WGS) entry which is preliminary data.</text>
</comment>
<dbReference type="NCBIfam" id="TIGR00757">
    <property type="entry name" value="RNaseEG"/>
    <property type="match status" value="1"/>
</dbReference>
<dbReference type="Gene3D" id="2.40.50.140">
    <property type="entry name" value="Nucleic acid-binding proteins"/>
    <property type="match status" value="1"/>
</dbReference>
<evidence type="ECO:0000313" key="8">
    <source>
        <dbReference type="Proteomes" id="UP000469523"/>
    </source>
</evidence>
<dbReference type="Pfam" id="PF00575">
    <property type="entry name" value="S1"/>
    <property type="match status" value="1"/>
</dbReference>
<evidence type="ECO:0000256" key="1">
    <source>
        <dbReference type="ARBA" id="ARBA00001946"/>
    </source>
</evidence>
<protein>
    <submittedName>
        <fullName evidence="7">Rne/Rng family ribonuclease</fullName>
    </submittedName>
</protein>
<dbReference type="InterPro" id="IPR004659">
    <property type="entry name" value="RNase_E/G"/>
</dbReference>
<evidence type="ECO:0000256" key="4">
    <source>
        <dbReference type="ARBA" id="ARBA00022842"/>
    </source>
</evidence>
<dbReference type="PANTHER" id="PTHR30001:SF0">
    <property type="entry name" value="RIBONUCLEASE G"/>
    <property type="match status" value="1"/>
</dbReference>